<sequence>MITLICTKCKATLEMDDAFAGGVCRCQYCGTIQTVPSHLKQSSRGAVVGSNSGQKALYSTKAATGAGLPSSGLDELANVVASSGLASGLANRTATPRVDYATPATPKSSKTPLLIGVGALVAVLLGVIGYLLMSRSTAPAPAPAPVVTGPAPVPTPGQSGSERAKGPQFLDVPIDGAKVVYLLDRGQSSREVLDPLKAALYDSLESLGADREFQILFWTIPASEKPNVNEFAYPKGATAKANPDRIAECRKKFEDLTTSGRTDIGPVMVEAMKRNPQVIVIATAKGINLDDTVVTQVEKARGGKPVVIHTFDLTHSGDGASVLKAIAAKSGGTYKHIEPGALRSR</sequence>
<keyword evidence="2" id="KW-0472">Membrane</keyword>
<protein>
    <recommendedName>
        <fullName evidence="5">VWFA domain-containing protein</fullName>
    </recommendedName>
</protein>
<evidence type="ECO:0000256" key="2">
    <source>
        <dbReference type="SAM" id="Phobius"/>
    </source>
</evidence>
<keyword evidence="4" id="KW-1185">Reference proteome</keyword>
<gene>
    <name evidence="3" type="ORF">IPV69_16145</name>
</gene>
<evidence type="ECO:0000313" key="4">
    <source>
        <dbReference type="Proteomes" id="UP000593765"/>
    </source>
</evidence>
<feature type="region of interest" description="Disordered" evidence="1">
    <location>
        <begin position="141"/>
        <end position="167"/>
    </location>
</feature>
<keyword evidence="2" id="KW-1133">Transmembrane helix</keyword>
<dbReference type="InterPro" id="IPR036465">
    <property type="entry name" value="vWFA_dom_sf"/>
</dbReference>
<evidence type="ECO:0000256" key="1">
    <source>
        <dbReference type="SAM" id="MobiDB-lite"/>
    </source>
</evidence>
<organism evidence="3 4">
    <name type="scientific">Humisphaera borealis</name>
    <dbReference type="NCBI Taxonomy" id="2807512"/>
    <lineage>
        <taxon>Bacteria</taxon>
        <taxon>Pseudomonadati</taxon>
        <taxon>Planctomycetota</taxon>
        <taxon>Phycisphaerae</taxon>
        <taxon>Tepidisphaerales</taxon>
        <taxon>Tepidisphaeraceae</taxon>
        <taxon>Humisphaera</taxon>
    </lineage>
</organism>
<dbReference type="RefSeq" id="WP_206290721.1">
    <property type="nucleotide sequence ID" value="NZ_CP063458.1"/>
</dbReference>
<dbReference type="EMBL" id="CP063458">
    <property type="protein sequence ID" value="QOV87811.1"/>
    <property type="molecule type" value="Genomic_DNA"/>
</dbReference>
<dbReference type="Gene3D" id="3.40.50.410">
    <property type="entry name" value="von Willebrand factor, type A domain"/>
    <property type="match status" value="1"/>
</dbReference>
<reference evidence="3 4" key="1">
    <citation type="submission" date="2020-10" db="EMBL/GenBank/DDBJ databases">
        <title>Wide distribution of Phycisphaera-like planctomycetes from WD2101 soil group in peatlands and genome analysis of the first cultivated representative.</title>
        <authorList>
            <person name="Dedysh S.N."/>
            <person name="Beletsky A.V."/>
            <person name="Ivanova A."/>
            <person name="Kulichevskaya I.S."/>
            <person name="Suzina N.E."/>
            <person name="Philippov D.A."/>
            <person name="Rakitin A.L."/>
            <person name="Mardanov A.V."/>
            <person name="Ravin N.V."/>
        </authorList>
    </citation>
    <scope>NUCLEOTIDE SEQUENCE [LARGE SCALE GENOMIC DNA]</scope>
    <source>
        <strain evidence="3 4">M1803</strain>
    </source>
</reference>
<keyword evidence="2" id="KW-0812">Transmembrane</keyword>
<evidence type="ECO:0008006" key="5">
    <source>
        <dbReference type="Google" id="ProtNLM"/>
    </source>
</evidence>
<evidence type="ECO:0000313" key="3">
    <source>
        <dbReference type="EMBL" id="QOV87811.1"/>
    </source>
</evidence>
<dbReference type="KEGG" id="hbs:IPV69_16145"/>
<dbReference type="AlphaFoldDB" id="A0A7M2WSM7"/>
<name>A0A7M2WSM7_9BACT</name>
<feature type="transmembrane region" description="Helical" evidence="2">
    <location>
        <begin position="113"/>
        <end position="133"/>
    </location>
</feature>
<proteinExistence type="predicted"/>
<dbReference type="Proteomes" id="UP000593765">
    <property type="component" value="Chromosome"/>
</dbReference>
<accession>A0A7M2WSM7</accession>